<dbReference type="EMBL" id="JAFNEN010001143">
    <property type="protein sequence ID" value="KAG8174781.1"/>
    <property type="molecule type" value="Genomic_DNA"/>
</dbReference>
<reference evidence="2 3" key="1">
    <citation type="journal article" date="2022" name="Nat. Ecol. Evol.">
        <title>A masculinizing supergene underlies an exaggerated male reproductive morph in a spider.</title>
        <authorList>
            <person name="Hendrickx F."/>
            <person name="De Corte Z."/>
            <person name="Sonet G."/>
            <person name="Van Belleghem S.M."/>
            <person name="Kostlbacher S."/>
            <person name="Vangestel C."/>
        </authorList>
    </citation>
    <scope>NUCLEOTIDE SEQUENCE [LARGE SCALE GENOMIC DNA]</scope>
    <source>
        <strain evidence="2">W744_W776</strain>
    </source>
</reference>
<protein>
    <recommendedName>
        <fullName evidence="1">Helitron helicase-like domain-containing protein</fullName>
    </recommendedName>
</protein>
<dbReference type="AlphaFoldDB" id="A0AAV6TTK8"/>
<dbReference type="Proteomes" id="UP000827092">
    <property type="component" value="Unassembled WGS sequence"/>
</dbReference>
<dbReference type="Pfam" id="PF14214">
    <property type="entry name" value="Helitron_like_N"/>
    <property type="match status" value="1"/>
</dbReference>
<accession>A0AAV6TTK8</accession>
<name>A0AAV6TTK8_9ARAC</name>
<evidence type="ECO:0000313" key="2">
    <source>
        <dbReference type="EMBL" id="KAG8174781.1"/>
    </source>
</evidence>
<sequence length="222" mass="26042">MAICRKIGRPDFFITMTCNPRWTEITHALKKYFIKGTTVNDIPLIATDIFETKVKQLIKDLMKKNVLGPIVDYVYTIEFQKRGLPHAHILAALRTDCKLLQPKDVDRFITAELSDKDSSLRYYQLRHMMHGPHVDGLMCWDAEKKVCSKNFPKSFCEETDMTGDGFPRYRRRDNTDKMYAYHARHNGMVHYVDNRMVVPHNPYLLKNMIATLTSSIVLRKWR</sequence>
<keyword evidence="3" id="KW-1185">Reference proteome</keyword>
<gene>
    <name evidence="2" type="ORF">JTE90_013183</name>
</gene>
<comment type="caution">
    <text evidence="2">The sequence shown here is derived from an EMBL/GenBank/DDBJ whole genome shotgun (WGS) entry which is preliminary data.</text>
</comment>
<organism evidence="2 3">
    <name type="scientific">Oedothorax gibbosus</name>
    <dbReference type="NCBI Taxonomy" id="931172"/>
    <lineage>
        <taxon>Eukaryota</taxon>
        <taxon>Metazoa</taxon>
        <taxon>Ecdysozoa</taxon>
        <taxon>Arthropoda</taxon>
        <taxon>Chelicerata</taxon>
        <taxon>Arachnida</taxon>
        <taxon>Araneae</taxon>
        <taxon>Araneomorphae</taxon>
        <taxon>Entelegynae</taxon>
        <taxon>Araneoidea</taxon>
        <taxon>Linyphiidae</taxon>
        <taxon>Erigoninae</taxon>
        <taxon>Oedothorax</taxon>
    </lineage>
</organism>
<dbReference type="InterPro" id="IPR025476">
    <property type="entry name" value="Helitron_helicase-like"/>
</dbReference>
<proteinExistence type="predicted"/>
<evidence type="ECO:0000313" key="3">
    <source>
        <dbReference type="Proteomes" id="UP000827092"/>
    </source>
</evidence>
<evidence type="ECO:0000259" key="1">
    <source>
        <dbReference type="Pfam" id="PF14214"/>
    </source>
</evidence>
<dbReference type="PANTHER" id="PTHR10492:SF57">
    <property type="entry name" value="ATP-DEPENDENT DNA HELICASE"/>
    <property type="match status" value="1"/>
</dbReference>
<dbReference type="PANTHER" id="PTHR10492">
    <property type="match status" value="1"/>
</dbReference>
<feature type="domain" description="Helitron helicase-like" evidence="1">
    <location>
        <begin position="1"/>
        <end position="90"/>
    </location>
</feature>